<evidence type="ECO:0000313" key="3">
    <source>
        <dbReference type="Proteomes" id="UP000178651"/>
    </source>
</evidence>
<comment type="caution">
    <text evidence="2">The sequence shown here is derived from an EMBL/GenBank/DDBJ whole genome shotgun (WGS) entry which is preliminary data.</text>
</comment>
<accession>A0A1G1YYU1</accession>
<evidence type="ECO:0000313" key="2">
    <source>
        <dbReference type="EMBL" id="OGY57523.1"/>
    </source>
</evidence>
<organism evidence="2 3">
    <name type="scientific">Candidatus Colwellbacteria bacterium RIFCSPHIGHO2_02_FULL_43_15</name>
    <dbReference type="NCBI Taxonomy" id="1797686"/>
    <lineage>
        <taxon>Bacteria</taxon>
        <taxon>Candidatus Colwelliibacteriota</taxon>
    </lineage>
</organism>
<name>A0A1G1YYU1_9BACT</name>
<keyword evidence="1" id="KW-0472">Membrane</keyword>
<evidence type="ECO:0000256" key="1">
    <source>
        <dbReference type="SAM" id="Phobius"/>
    </source>
</evidence>
<reference evidence="2 3" key="1">
    <citation type="journal article" date="2016" name="Nat. Commun.">
        <title>Thousands of microbial genomes shed light on interconnected biogeochemical processes in an aquifer system.</title>
        <authorList>
            <person name="Anantharaman K."/>
            <person name="Brown C.T."/>
            <person name="Hug L.A."/>
            <person name="Sharon I."/>
            <person name="Castelle C.J."/>
            <person name="Probst A.J."/>
            <person name="Thomas B.C."/>
            <person name="Singh A."/>
            <person name="Wilkins M.J."/>
            <person name="Karaoz U."/>
            <person name="Brodie E.L."/>
            <person name="Williams K.H."/>
            <person name="Hubbard S.S."/>
            <person name="Banfield J.F."/>
        </authorList>
    </citation>
    <scope>NUCLEOTIDE SEQUENCE [LARGE SCALE GENOMIC DNA]</scope>
</reference>
<protein>
    <submittedName>
        <fullName evidence="2">Uncharacterized protein</fullName>
    </submittedName>
</protein>
<dbReference type="Proteomes" id="UP000178651">
    <property type="component" value="Unassembled WGS sequence"/>
</dbReference>
<gene>
    <name evidence="2" type="ORF">A3D47_02455</name>
</gene>
<keyword evidence="1" id="KW-0812">Transmembrane</keyword>
<sequence>MSAQSSIKYLIVLASLAFIAFYIIAPGKNEVLVQTSSGIQQCKNAEQIMKVVESYKNTYGYYPFSLADLLAYRGNLLERNLYKFTGDDYYLNNYGYSSTADGYEITFIGPESGKTYLIRSETSLSSACAAEKLGSL</sequence>
<proteinExistence type="predicted"/>
<feature type="transmembrane region" description="Helical" evidence="1">
    <location>
        <begin position="7"/>
        <end position="25"/>
    </location>
</feature>
<dbReference type="EMBL" id="MHIU01000031">
    <property type="protein sequence ID" value="OGY57523.1"/>
    <property type="molecule type" value="Genomic_DNA"/>
</dbReference>
<dbReference type="AlphaFoldDB" id="A0A1G1YYU1"/>
<keyword evidence="1" id="KW-1133">Transmembrane helix</keyword>